<evidence type="ECO:0000256" key="6">
    <source>
        <dbReference type="ARBA" id="ARBA00023125"/>
    </source>
</evidence>
<evidence type="ECO:0000256" key="5">
    <source>
        <dbReference type="ARBA" id="ARBA00023124"/>
    </source>
</evidence>
<sequence length="223" mass="25469">MCDRFTLHAELSDLQDRYGLSKALFYYANQRSLQPQQPIAAVVVQHGERILDEYRWGLMPFWAQDSIVADSASVFGKRAFDHLLKRQRCIIPGSSFDKVYRPNAKEEQVSRFIIPGGQTFAMAGVYDVWSGSFGEQLRTCAILTRKVRNFSTGLEDTVPLILNEEQVDTWLDPGLFNKQLLREWLHSTANPPLCELPTALWDRAGSWDETDLDIVAVPYIAER</sequence>
<comment type="similarity">
    <text evidence="1 8">Belongs to the SOS response-associated peptidase family.</text>
</comment>
<evidence type="ECO:0000313" key="10">
    <source>
        <dbReference type="Proteomes" id="UP001057134"/>
    </source>
</evidence>
<gene>
    <name evidence="9" type="ORF">SK3146_06576</name>
</gene>
<dbReference type="SUPFAM" id="SSF143081">
    <property type="entry name" value="BB1717-like"/>
    <property type="match status" value="1"/>
</dbReference>
<dbReference type="PANTHER" id="PTHR13604">
    <property type="entry name" value="DC12-RELATED"/>
    <property type="match status" value="1"/>
</dbReference>
<keyword evidence="2 8" id="KW-0645">Protease</keyword>
<keyword evidence="4 8" id="KW-0378">Hydrolase</keyword>
<dbReference type="InterPro" id="IPR036590">
    <property type="entry name" value="SRAP-like"/>
</dbReference>
<keyword evidence="6" id="KW-0238">DNA-binding</keyword>
<proteinExistence type="inferred from homology"/>
<dbReference type="Gene3D" id="3.90.1680.10">
    <property type="entry name" value="SOS response associated peptidase-like"/>
    <property type="match status" value="1"/>
</dbReference>
<keyword evidence="5" id="KW-0190">Covalent protein-DNA linkage</keyword>
<dbReference type="Pfam" id="PF02586">
    <property type="entry name" value="SRAP"/>
    <property type="match status" value="1"/>
</dbReference>
<protein>
    <recommendedName>
        <fullName evidence="8">Abasic site processing protein</fullName>
        <ecNumber evidence="8">3.4.-.-</ecNumber>
    </recommendedName>
</protein>
<keyword evidence="7" id="KW-0456">Lyase</keyword>
<evidence type="ECO:0000256" key="4">
    <source>
        <dbReference type="ARBA" id="ARBA00022801"/>
    </source>
</evidence>
<dbReference type="InterPro" id="IPR003738">
    <property type="entry name" value="SRAP"/>
</dbReference>
<name>A0ABY4RX71_9BACL</name>
<organism evidence="9 10">
    <name type="scientific">Paenibacillus konkukensis</name>
    <dbReference type="NCBI Taxonomy" id="2020716"/>
    <lineage>
        <taxon>Bacteria</taxon>
        <taxon>Bacillati</taxon>
        <taxon>Bacillota</taxon>
        <taxon>Bacilli</taxon>
        <taxon>Bacillales</taxon>
        <taxon>Paenibacillaceae</taxon>
        <taxon>Paenibacillus</taxon>
    </lineage>
</organism>
<dbReference type="EC" id="3.4.-.-" evidence="8"/>
<evidence type="ECO:0000256" key="7">
    <source>
        <dbReference type="ARBA" id="ARBA00023239"/>
    </source>
</evidence>
<keyword evidence="3" id="KW-0227">DNA damage</keyword>
<dbReference type="PANTHER" id="PTHR13604:SF0">
    <property type="entry name" value="ABASIC SITE PROCESSING PROTEIN HMCES"/>
    <property type="match status" value="1"/>
</dbReference>
<reference evidence="9" key="1">
    <citation type="submission" date="2018-02" db="EMBL/GenBank/DDBJ databases">
        <authorList>
            <person name="Kim S.-K."/>
            <person name="Jung H.-I."/>
            <person name="Lee S.-W."/>
        </authorList>
    </citation>
    <scope>NUCLEOTIDE SEQUENCE</scope>
    <source>
        <strain evidence="9">SK3146</strain>
    </source>
</reference>
<evidence type="ECO:0000256" key="2">
    <source>
        <dbReference type="ARBA" id="ARBA00022670"/>
    </source>
</evidence>
<evidence type="ECO:0000256" key="1">
    <source>
        <dbReference type="ARBA" id="ARBA00008136"/>
    </source>
</evidence>
<evidence type="ECO:0000256" key="3">
    <source>
        <dbReference type="ARBA" id="ARBA00022763"/>
    </source>
</evidence>
<dbReference type="Proteomes" id="UP001057134">
    <property type="component" value="Chromosome"/>
</dbReference>
<keyword evidence="10" id="KW-1185">Reference proteome</keyword>
<dbReference type="RefSeq" id="WP_249862749.1">
    <property type="nucleotide sequence ID" value="NZ_CP027059.1"/>
</dbReference>
<evidence type="ECO:0000313" key="9">
    <source>
        <dbReference type="EMBL" id="UQZ87279.1"/>
    </source>
</evidence>
<reference evidence="9" key="2">
    <citation type="journal article" date="2021" name="J Anim Sci Technol">
        <title>Complete genome sequence of Paenibacillus konkukensis sp. nov. SK3146 as a potential probiotic strain.</title>
        <authorList>
            <person name="Jung H.I."/>
            <person name="Park S."/>
            <person name="Niu K.M."/>
            <person name="Lee S.W."/>
            <person name="Kothari D."/>
            <person name="Yi K.J."/>
            <person name="Kim S.K."/>
        </authorList>
    </citation>
    <scope>NUCLEOTIDE SEQUENCE</scope>
    <source>
        <strain evidence="9">SK3146</strain>
    </source>
</reference>
<accession>A0ABY4RX71</accession>
<dbReference type="EMBL" id="CP027059">
    <property type="protein sequence ID" value="UQZ87279.1"/>
    <property type="molecule type" value="Genomic_DNA"/>
</dbReference>
<evidence type="ECO:0000256" key="8">
    <source>
        <dbReference type="RuleBase" id="RU364100"/>
    </source>
</evidence>